<protein>
    <submittedName>
        <fullName evidence="2">1501_t:CDS:1</fullName>
    </submittedName>
</protein>
<gene>
    <name evidence="2" type="ORF">AMORRO_LOCUS14622</name>
</gene>
<accession>A0A9N9IKM3</accession>
<dbReference type="EMBL" id="CAJVPV010029880">
    <property type="protein sequence ID" value="CAG8739598.1"/>
    <property type="molecule type" value="Genomic_DNA"/>
</dbReference>
<sequence length="341" mass="39721">NRAYQAKSGLQECHANGAILEYWCDQLIVRYQKWKNKTHDIQQTIINLQNNPLANSLNMATTSRQHIYQTIQTSLAHIPNYIGQEPLNDYCNKIQQAISFADTMIIDANHANANTFTDAHKADIYKLKMARKYVPVPAQHPVVTNIDTPDCFRAWLRHKYHELTKPKKVNNVYQSEPENSDDEEVMILENDESKEEEGEEEESISNNEPQNCFNEVFLESLKHMISELIPHCPKKILIEARIFLNNLFIKMKDQFDSYYGEKYTVKERNKDQTPNSSSHKEMNRDYELISPSEKLDNSITLNHAIKVYQGAQIRQNWPNPFEIDFLDIKEPNDVTTISCRI</sequence>
<name>A0A9N9IKM3_9GLOM</name>
<reference evidence="2" key="1">
    <citation type="submission" date="2021-06" db="EMBL/GenBank/DDBJ databases">
        <authorList>
            <person name="Kallberg Y."/>
            <person name="Tangrot J."/>
            <person name="Rosling A."/>
        </authorList>
    </citation>
    <scope>NUCLEOTIDE SEQUENCE</scope>
    <source>
        <strain evidence="2">CL551</strain>
    </source>
</reference>
<feature type="non-terminal residue" evidence="2">
    <location>
        <position position="1"/>
    </location>
</feature>
<feature type="region of interest" description="Disordered" evidence="1">
    <location>
        <begin position="169"/>
        <end position="209"/>
    </location>
</feature>
<evidence type="ECO:0000256" key="1">
    <source>
        <dbReference type="SAM" id="MobiDB-lite"/>
    </source>
</evidence>
<keyword evidence="3" id="KW-1185">Reference proteome</keyword>
<evidence type="ECO:0000313" key="2">
    <source>
        <dbReference type="EMBL" id="CAG8739598.1"/>
    </source>
</evidence>
<dbReference type="AlphaFoldDB" id="A0A9N9IKM3"/>
<comment type="caution">
    <text evidence="2">The sequence shown here is derived from an EMBL/GenBank/DDBJ whole genome shotgun (WGS) entry which is preliminary data.</text>
</comment>
<dbReference type="OrthoDB" id="2345504at2759"/>
<dbReference type="Proteomes" id="UP000789342">
    <property type="component" value="Unassembled WGS sequence"/>
</dbReference>
<proteinExistence type="predicted"/>
<feature type="non-terminal residue" evidence="2">
    <location>
        <position position="341"/>
    </location>
</feature>
<feature type="compositionally biased region" description="Acidic residues" evidence="1">
    <location>
        <begin position="178"/>
        <end position="203"/>
    </location>
</feature>
<evidence type="ECO:0000313" key="3">
    <source>
        <dbReference type="Proteomes" id="UP000789342"/>
    </source>
</evidence>
<organism evidence="2 3">
    <name type="scientific">Acaulospora morrowiae</name>
    <dbReference type="NCBI Taxonomy" id="94023"/>
    <lineage>
        <taxon>Eukaryota</taxon>
        <taxon>Fungi</taxon>
        <taxon>Fungi incertae sedis</taxon>
        <taxon>Mucoromycota</taxon>
        <taxon>Glomeromycotina</taxon>
        <taxon>Glomeromycetes</taxon>
        <taxon>Diversisporales</taxon>
        <taxon>Acaulosporaceae</taxon>
        <taxon>Acaulospora</taxon>
    </lineage>
</organism>